<feature type="domain" description="GGDEF" evidence="2">
    <location>
        <begin position="404"/>
        <end position="537"/>
    </location>
</feature>
<dbReference type="Pfam" id="PF13185">
    <property type="entry name" value="GAF_2"/>
    <property type="match status" value="1"/>
</dbReference>
<dbReference type="InterPro" id="IPR035919">
    <property type="entry name" value="EAL_sf"/>
</dbReference>
<accession>A0ABQ2XDC0</accession>
<dbReference type="InterPro" id="IPR000160">
    <property type="entry name" value="GGDEF_dom"/>
</dbReference>
<evidence type="ECO:0000259" key="1">
    <source>
        <dbReference type="PROSITE" id="PS50883"/>
    </source>
</evidence>
<evidence type="ECO:0008006" key="5">
    <source>
        <dbReference type="Google" id="ProtNLM"/>
    </source>
</evidence>
<keyword evidence="4" id="KW-1185">Reference proteome</keyword>
<proteinExistence type="predicted"/>
<name>A0ABQ2XDC0_9BURK</name>
<protein>
    <recommendedName>
        <fullName evidence="5">EAL domain-containing protein</fullName>
    </recommendedName>
</protein>
<reference evidence="4" key="1">
    <citation type="journal article" date="2019" name="Int. J. Syst. Evol. Microbiol.">
        <title>The Global Catalogue of Microorganisms (GCM) 10K type strain sequencing project: providing services to taxonomists for standard genome sequencing and annotation.</title>
        <authorList>
            <consortium name="The Broad Institute Genomics Platform"/>
            <consortium name="The Broad Institute Genome Sequencing Center for Infectious Disease"/>
            <person name="Wu L."/>
            <person name="Ma J."/>
        </authorList>
    </citation>
    <scope>NUCLEOTIDE SEQUENCE [LARGE SCALE GENOMIC DNA]</scope>
    <source>
        <strain evidence="4">KCTC 23916</strain>
    </source>
</reference>
<dbReference type="Gene3D" id="3.20.20.450">
    <property type="entry name" value="EAL domain"/>
    <property type="match status" value="1"/>
</dbReference>
<dbReference type="InterPro" id="IPR001633">
    <property type="entry name" value="EAL_dom"/>
</dbReference>
<dbReference type="Pfam" id="PF00563">
    <property type="entry name" value="EAL"/>
    <property type="match status" value="1"/>
</dbReference>
<dbReference type="SMART" id="SM00267">
    <property type="entry name" value="GGDEF"/>
    <property type="match status" value="1"/>
</dbReference>
<organism evidence="3 4">
    <name type="scientific">Undibacterium macrobrachii</name>
    <dbReference type="NCBI Taxonomy" id="1119058"/>
    <lineage>
        <taxon>Bacteria</taxon>
        <taxon>Pseudomonadati</taxon>
        <taxon>Pseudomonadota</taxon>
        <taxon>Betaproteobacteria</taxon>
        <taxon>Burkholderiales</taxon>
        <taxon>Oxalobacteraceae</taxon>
        <taxon>Undibacterium</taxon>
    </lineage>
</organism>
<evidence type="ECO:0000259" key="2">
    <source>
        <dbReference type="PROSITE" id="PS50887"/>
    </source>
</evidence>
<evidence type="ECO:0000313" key="4">
    <source>
        <dbReference type="Proteomes" id="UP000620127"/>
    </source>
</evidence>
<dbReference type="Proteomes" id="UP000620127">
    <property type="component" value="Unassembled WGS sequence"/>
</dbReference>
<gene>
    <name evidence="3" type="ORF">GCM10011282_15730</name>
</gene>
<dbReference type="SUPFAM" id="SSF141868">
    <property type="entry name" value="EAL domain-like"/>
    <property type="match status" value="1"/>
</dbReference>
<dbReference type="InterPro" id="IPR003018">
    <property type="entry name" value="GAF"/>
</dbReference>
<feature type="domain" description="EAL" evidence="1">
    <location>
        <begin position="546"/>
        <end position="800"/>
    </location>
</feature>
<dbReference type="NCBIfam" id="TIGR00254">
    <property type="entry name" value="GGDEF"/>
    <property type="match status" value="1"/>
</dbReference>
<dbReference type="SMART" id="SM00065">
    <property type="entry name" value="GAF"/>
    <property type="match status" value="1"/>
</dbReference>
<dbReference type="InterPro" id="IPR029016">
    <property type="entry name" value="GAF-like_dom_sf"/>
</dbReference>
<dbReference type="Gene3D" id="3.30.450.40">
    <property type="match status" value="2"/>
</dbReference>
<dbReference type="SMART" id="SM00052">
    <property type="entry name" value="EAL"/>
    <property type="match status" value="1"/>
</dbReference>
<dbReference type="InterPro" id="IPR052155">
    <property type="entry name" value="Biofilm_reg_signaling"/>
</dbReference>
<comment type="caution">
    <text evidence="3">The sequence shown here is derived from an EMBL/GenBank/DDBJ whole genome shotgun (WGS) entry which is preliminary data.</text>
</comment>
<dbReference type="PANTHER" id="PTHR44757">
    <property type="entry name" value="DIGUANYLATE CYCLASE DGCP"/>
    <property type="match status" value="1"/>
</dbReference>
<dbReference type="PANTHER" id="PTHR44757:SF2">
    <property type="entry name" value="BIOFILM ARCHITECTURE MAINTENANCE PROTEIN MBAA"/>
    <property type="match status" value="1"/>
</dbReference>
<dbReference type="CDD" id="cd01948">
    <property type="entry name" value="EAL"/>
    <property type="match status" value="1"/>
</dbReference>
<dbReference type="CDD" id="cd01949">
    <property type="entry name" value="GGDEF"/>
    <property type="match status" value="1"/>
</dbReference>
<dbReference type="Pfam" id="PF00990">
    <property type="entry name" value="GGDEF"/>
    <property type="match status" value="1"/>
</dbReference>
<dbReference type="PROSITE" id="PS50883">
    <property type="entry name" value="EAL"/>
    <property type="match status" value="1"/>
</dbReference>
<dbReference type="PROSITE" id="PS50887">
    <property type="entry name" value="GGDEF"/>
    <property type="match status" value="1"/>
</dbReference>
<evidence type="ECO:0000313" key="3">
    <source>
        <dbReference type="EMBL" id="GGX10283.1"/>
    </source>
</evidence>
<dbReference type="InterPro" id="IPR043128">
    <property type="entry name" value="Rev_trsase/Diguanyl_cyclase"/>
</dbReference>
<dbReference type="Gene3D" id="3.30.70.270">
    <property type="match status" value="1"/>
</dbReference>
<dbReference type="InterPro" id="IPR029787">
    <property type="entry name" value="Nucleotide_cyclase"/>
</dbReference>
<dbReference type="SUPFAM" id="SSF55781">
    <property type="entry name" value="GAF domain-like"/>
    <property type="match status" value="2"/>
</dbReference>
<dbReference type="SUPFAM" id="SSF55073">
    <property type="entry name" value="Nucleotide cyclase"/>
    <property type="match status" value="1"/>
</dbReference>
<sequence length="808" mass="90883">MTVMPINPSMSVETEQEIALLRERNSSLNILSEFAIALLRLRTREEVLWYTANEVVGQMGFADCVIYLWDSHKQLLIQQSAFGHKLDEEGVISNALELRLGEGIVGRAALRREVIIVNDLSGDAGYVVDLQESGSELAIPIIYSDQLIGVIDSENLEKDFYTPDRIKILTAVASMVAAKLAQTNLIDQLESSISELEYAKKLQSVLFNIAALTYEDENFFTVYERIHHLIAELLYAKSFFVAVYNDETRRIEFPYFVDERHPDLPADIGPIDTEMRGMSAWVIFNNTSLLLNREEIVERIERGDFELLGTIAESWLGVPINAGDDLKGALVVQTYSPLVEYLEKDRELLSFVSRHVSNLLKRKVTEKKLQHLALHDSLTGLANRTLFLDRVAHALKKQDRQGQRLCAVLYMDVDLFKTINDRYGHAVGDALLTQFGRLLTQQTRQLDTVARLGGDEFALFLEDIESQETAVQLAERIILALQQPIAANEALIICSTSIGIAFATDSAISASEIIRRADAAMYQAKSAGRGHYQLYDPLLDRANVRDLVLGEEIHTALNEQQFVLHYQPVMNVATGVAVGFEALLRWLHPLKSWIPPNEFIDYAEKHRLIEKIDRYVLRHALQQMRVWREQTGVSPKVSVNISGRHFASPEFIDTVLALLHEFKIEPNTLGIEITERAVIEKFAIAQNNIQVLQKNHVRVLLDDFGTGYSSLNYLHQLTLDVIKIDRTFVKGSRGSKQDNPIVNSIVALASAMNLTVVAEGVETQDELMVLRDAGCDLCQGFYFSKALPADQAIAYFLAHQDLNNAASE</sequence>
<dbReference type="EMBL" id="BMYT01000002">
    <property type="protein sequence ID" value="GGX10283.1"/>
    <property type="molecule type" value="Genomic_DNA"/>
</dbReference>